<dbReference type="InterPro" id="IPR001611">
    <property type="entry name" value="Leu-rich_rpt"/>
</dbReference>
<evidence type="ECO:0000256" key="3">
    <source>
        <dbReference type="SAM" id="MobiDB-lite"/>
    </source>
</evidence>
<dbReference type="PANTHER" id="PTHR48051">
    <property type="match status" value="1"/>
</dbReference>
<proteinExistence type="predicted"/>
<dbReference type="SUPFAM" id="SSF52075">
    <property type="entry name" value="Outer arm dynein light chain 1"/>
    <property type="match status" value="1"/>
</dbReference>
<dbReference type="InterPro" id="IPR055414">
    <property type="entry name" value="LRR_R13L4/SHOC2-like"/>
</dbReference>
<sequence>MVAPIPLLNVNYEGQYLQAIPVALLAGQPAADVPNAHNSLGSQYSLKQNGGPFAGGQRPPAVARLSLACNALTTIPAELFFTLATHLRVLRLDNNSLGSLPDSIGALVHLETLNLAHNRLFQLPRTLGRLRALRHLYLNHNVLTELPVAMRHLEQLVTLQVDGNPLSFPPPYLWQPASPVVTPSTSGIVSPATRSRSGTASSTVPRSESMARDVRKAAPPASRGDLDRLVVVNVRNYLRIAAACHAGDDDDLSLDELAPPPRPIAPTCGTTSPTTALRSTSATPALIDSPMLHPAPPSPMRLGSTTSLSALATSTATDDHDDSTRAPAELRAFLSALTAAHGENPPLAAGARRLLDATASLASAALALANQVGHAELRHLAGNVASAARTYLRGLGPSPSHRARLAGVDPRVPCARESVVGRWWRRRGRCW</sequence>
<reference evidence="6" key="2">
    <citation type="submission" date="2009-11" db="EMBL/GenBank/DDBJ databases">
        <title>The Genome Sequence of Allomyces macrogynus strain ATCC 38327.</title>
        <authorList>
            <consortium name="The Broad Institute Genome Sequencing Platform"/>
            <person name="Russ C."/>
            <person name="Cuomo C."/>
            <person name="Shea T."/>
            <person name="Young S.K."/>
            <person name="Zeng Q."/>
            <person name="Koehrsen M."/>
            <person name="Haas B."/>
            <person name="Borodovsky M."/>
            <person name="Guigo R."/>
            <person name="Alvarado L."/>
            <person name="Berlin A."/>
            <person name="Borenstein D."/>
            <person name="Chen Z."/>
            <person name="Engels R."/>
            <person name="Freedman E."/>
            <person name="Gellesch M."/>
            <person name="Goldberg J."/>
            <person name="Griggs A."/>
            <person name="Gujja S."/>
            <person name="Heiman D."/>
            <person name="Hepburn T."/>
            <person name="Howarth C."/>
            <person name="Jen D."/>
            <person name="Larson L."/>
            <person name="Lewis B."/>
            <person name="Mehta T."/>
            <person name="Park D."/>
            <person name="Pearson M."/>
            <person name="Roberts A."/>
            <person name="Saif S."/>
            <person name="Shenoy N."/>
            <person name="Sisk P."/>
            <person name="Stolte C."/>
            <person name="Sykes S."/>
            <person name="Walk T."/>
            <person name="White J."/>
            <person name="Yandava C."/>
            <person name="Burger G."/>
            <person name="Gray M.W."/>
            <person name="Holland P.W.H."/>
            <person name="King N."/>
            <person name="Lang F.B.F."/>
            <person name="Roger A.J."/>
            <person name="Ruiz-Trillo I."/>
            <person name="Lander E."/>
            <person name="Nusbaum C."/>
        </authorList>
    </citation>
    <scope>NUCLEOTIDE SEQUENCE [LARGE SCALE GENOMIC DNA]</scope>
    <source>
        <strain evidence="6">ATCC 38327</strain>
    </source>
</reference>
<protein>
    <recommendedName>
        <fullName evidence="4">Disease resistance R13L4/SHOC-2-like LRR domain-containing protein</fullName>
    </recommendedName>
</protein>
<keyword evidence="6" id="KW-1185">Reference proteome</keyword>
<feature type="compositionally biased region" description="Polar residues" evidence="3">
    <location>
        <begin position="268"/>
        <end position="277"/>
    </location>
</feature>
<dbReference type="AlphaFoldDB" id="A0A0L0TAX9"/>
<dbReference type="Pfam" id="PF23598">
    <property type="entry name" value="LRR_14"/>
    <property type="match status" value="1"/>
</dbReference>
<dbReference type="Gene3D" id="3.80.10.10">
    <property type="entry name" value="Ribonuclease Inhibitor"/>
    <property type="match status" value="1"/>
</dbReference>
<feature type="region of interest" description="Disordered" evidence="3">
    <location>
        <begin position="249"/>
        <end position="277"/>
    </location>
</feature>
<evidence type="ECO:0000313" key="6">
    <source>
        <dbReference type="Proteomes" id="UP000054350"/>
    </source>
</evidence>
<dbReference type="InterPro" id="IPR050216">
    <property type="entry name" value="LRR_domain-containing"/>
</dbReference>
<accession>A0A0L0TAX9</accession>
<feature type="compositionally biased region" description="Low complexity" evidence="3">
    <location>
        <begin position="190"/>
        <end position="203"/>
    </location>
</feature>
<evidence type="ECO:0000256" key="2">
    <source>
        <dbReference type="ARBA" id="ARBA00022737"/>
    </source>
</evidence>
<evidence type="ECO:0000256" key="1">
    <source>
        <dbReference type="ARBA" id="ARBA00022614"/>
    </source>
</evidence>
<feature type="domain" description="Disease resistance R13L4/SHOC-2-like LRR" evidence="4">
    <location>
        <begin position="85"/>
        <end position="161"/>
    </location>
</feature>
<keyword evidence="1" id="KW-0433">Leucine-rich repeat</keyword>
<dbReference type="Proteomes" id="UP000054350">
    <property type="component" value="Unassembled WGS sequence"/>
</dbReference>
<dbReference type="STRING" id="578462.A0A0L0TAX9"/>
<dbReference type="eggNOG" id="KOG0619">
    <property type="taxonomic scope" value="Eukaryota"/>
</dbReference>
<dbReference type="PROSITE" id="PS51450">
    <property type="entry name" value="LRR"/>
    <property type="match status" value="2"/>
</dbReference>
<dbReference type="InterPro" id="IPR003591">
    <property type="entry name" value="Leu-rich_rpt_typical-subtyp"/>
</dbReference>
<evidence type="ECO:0000313" key="5">
    <source>
        <dbReference type="EMBL" id="KNE71870.1"/>
    </source>
</evidence>
<organism evidence="5 6">
    <name type="scientific">Allomyces macrogynus (strain ATCC 38327)</name>
    <name type="common">Allomyces javanicus var. macrogynus</name>
    <dbReference type="NCBI Taxonomy" id="578462"/>
    <lineage>
        <taxon>Eukaryota</taxon>
        <taxon>Fungi</taxon>
        <taxon>Fungi incertae sedis</taxon>
        <taxon>Blastocladiomycota</taxon>
        <taxon>Blastocladiomycetes</taxon>
        <taxon>Blastocladiales</taxon>
        <taxon>Blastocladiaceae</taxon>
        <taxon>Allomyces</taxon>
    </lineage>
</organism>
<evidence type="ECO:0000259" key="4">
    <source>
        <dbReference type="Pfam" id="PF23598"/>
    </source>
</evidence>
<gene>
    <name evidence="5" type="ORF">AMAG_16299</name>
</gene>
<reference evidence="5 6" key="1">
    <citation type="submission" date="2009-11" db="EMBL/GenBank/DDBJ databases">
        <title>Annotation of Allomyces macrogynus ATCC 38327.</title>
        <authorList>
            <consortium name="The Broad Institute Genome Sequencing Platform"/>
            <person name="Russ C."/>
            <person name="Cuomo C."/>
            <person name="Burger G."/>
            <person name="Gray M.W."/>
            <person name="Holland P.W.H."/>
            <person name="King N."/>
            <person name="Lang F.B.F."/>
            <person name="Roger A.J."/>
            <person name="Ruiz-Trillo I."/>
            <person name="Young S.K."/>
            <person name="Zeng Q."/>
            <person name="Gargeya S."/>
            <person name="Fitzgerald M."/>
            <person name="Haas B."/>
            <person name="Abouelleil A."/>
            <person name="Alvarado L."/>
            <person name="Arachchi H.M."/>
            <person name="Berlin A."/>
            <person name="Chapman S.B."/>
            <person name="Gearin G."/>
            <person name="Goldberg J."/>
            <person name="Griggs A."/>
            <person name="Gujja S."/>
            <person name="Hansen M."/>
            <person name="Heiman D."/>
            <person name="Howarth C."/>
            <person name="Larimer J."/>
            <person name="Lui A."/>
            <person name="MacDonald P.J.P."/>
            <person name="McCowen C."/>
            <person name="Montmayeur A."/>
            <person name="Murphy C."/>
            <person name="Neiman D."/>
            <person name="Pearson M."/>
            <person name="Priest M."/>
            <person name="Roberts A."/>
            <person name="Saif S."/>
            <person name="Shea T."/>
            <person name="Sisk P."/>
            <person name="Stolte C."/>
            <person name="Sykes S."/>
            <person name="Wortman J."/>
            <person name="Nusbaum C."/>
            <person name="Birren B."/>
        </authorList>
    </citation>
    <scope>NUCLEOTIDE SEQUENCE [LARGE SCALE GENOMIC DNA]</scope>
    <source>
        <strain evidence="5 6">ATCC 38327</strain>
    </source>
</reference>
<feature type="region of interest" description="Disordered" evidence="3">
    <location>
        <begin position="185"/>
        <end position="221"/>
    </location>
</feature>
<dbReference type="OrthoDB" id="660555at2759"/>
<dbReference type="EMBL" id="GG745375">
    <property type="protein sequence ID" value="KNE71870.1"/>
    <property type="molecule type" value="Genomic_DNA"/>
</dbReference>
<dbReference type="GO" id="GO:0005737">
    <property type="term" value="C:cytoplasm"/>
    <property type="evidence" value="ECO:0007669"/>
    <property type="project" value="TreeGrafter"/>
</dbReference>
<dbReference type="PANTHER" id="PTHR48051:SF1">
    <property type="entry name" value="RAS SUPPRESSOR PROTEIN 1"/>
    <property type="match status" value="1"/>
</dbReference>
<name>A0A0L0TAX9_ALLM3</name>
<dbReference type="SMART" id="SM00369">
    <property type="entry name" value="LRR_TYP"/>
    <property type="match status" value="5"/>
</dbReference>
<dbReference type="InterPro" id="IPR032675">
    <property type="entry name" value="LRR_dom_sf"/>
</dbReference>
<keyword evidence="2" id="KW-0677">Repeat</keyword>
<dbReference type="VEuPathDB" id="FungiDB:AMAG_16299"/>